<dbReference type="EMBL" id="JH767558">
    <property type="protein sequence ID" value="EON62320.1"/>
    <property type="molecule type" value="Genomic_DNA"/>
</dbReference>
<accession>R7YK91</accession>
<name>R7YK91_CONA1</name>
<dbReference type="Proteomes" id="UP000016924">
    <property type="component" value="Unassembled WGS sequence"/>
</dbReference>
<dbReference type="GeneID" id="19898852"/>
<evidence type="ECO:0000313" key="3">
    <source>
        <dbReference type="Proteomes" id="UP000016924"/>
    </source>
</evidence>
<keyword evidence="3" id="KW-1185">Reference proteome</keyword>
<organism evidence="2 3">
    <name type="scientific">Coniosporium apollinis (strain CBS 100218)</name>
    <name type="common">Rock-inhabiting black yeast</name>
    <dbReference type="NCBI Taxonomy" id="1168221"/>
    <lineage>
        <taxon>Eukaryota</taxon>
        <taxon>Fungi</taxon>
        <taxon>Dikarya</taxon>
        <taxon>Ascomycota</taxon>
        <taxon>Pezizomycotina</taxon>
        <taxon>Dothideomycetes</taxon>
        <taxon>Dothideomycetes incertae sedis</taxon>
        <taxon>Coniosporium</taxon>
    </lineage>
</organism>
<dbReference type="AlphaFoldDB" id="R7YK91"/>
<sequence length="347" mass="39036">MPHHPTAPRSNSPADALLRWHRTTKLSSPTSLNSLLALLSSTTPSTLAELAKAHHAAAVPSSPRWSGFHAWICNRPLCAKPPISSRTSQTEAAEAFLALYHTGIIPAAAAQRKSSIGRSRRDSGTSTPPPLRSPRGLRILDPTLDDLPRWWAKASEQTLCSFAWMLSVDSDIDEEFRACLEGDLAAFKSAMQKFRQGRVEKSAAYIARYGERGQADKSDARWDQLATVAGWAVYRLLEASGEPEVVWRLKEEERRVARLPVASKETFEEIWPPIDAPRAGFRIPKKVERETRAPQPQRQQEKVVRKETVRPVVSEPVKQIMFPKDRFRKEQCLITVIEAYEVEIDSW</sequence>
<feature type="region of interest" description="Disordered" evidence="1">
    <location>
        <begin position="111"/>
        <end position="137"/>
    </location>
</feature>
<proteinExistence type="predicted"/>
<dbReference type="HOGENOM" id="CLU_799293_0_0_1"/>
<dbReference type="OrthoDB" id="10366284at2759"/>
<evidence type="ECO:0000256" key="1">
    <source>
        <dbReference type="SAM" id="MobiDB-lite"/>
    </source>
</evidence>
<evidence type="ECO:0000313" key="2">
    <source>
        <dbReference type="EMBL" id="EON62320.1"/>
    </source>
</evidence>
<protein>
    <submittedName>
        <fullName evidence="2">Uncharacterized protein</fullName>
    </submittedName>
</protein>
<dbReference type="RefSeq" id="XP_007777637.1">
    <property type="nucleotide sequence ID" value="XM_007779447.1"/>
</dbReference>
<reference evidence="3" key="1">
    <citation type="submission" date="2012-06" db="EMBL/GenBank/DDBJ databases">
        <title>The genome sequence of Coniosporium apollinis CBS 100218.</title>
        <authorList>
            <consortium name="The Broad Institute Genome Sequencing Platform"/>
            <person name="Cuomo C."/>
            <person name="Gorbushina A."/>
            <person name="Noack S."/>
            <person name="Walker B."/>
            <person name="Young S.K."/>
            <person name="Zeng Q."/>
            <person name="Gargeya S."/>
            <person name="Fitzgerald M."/>
            <person name="Haas B."/>
            <person name="Abouelleil A."/>
            <person name="Alvarado L."/>
            <person name="Arachchi H.M."/>
            <person name="Berlin A.M."/>
            <person name="Chapman S.B."/>
            <person name="Goldberg J."/>
            <person name="Griggs A."/>
            <person name="Gujja S."/>
            <person name="Hansen M."/>
            <person name="Howarth C."/>
            <person name="Imamovic A."/>
            <person name="Larimer J."/>
            <person name="McCowan C."/>
            <person name="Montmayeur A."/>
            <person name="Murphy C."/>
            <person name="Neiman D."/>
            <person name="Pearson M."/>
            <person name="Priest M."/>
            <person name="Roberts A."/>
            <person name="Saif S."/>
            <person name="Shea T."/>
            <person name="Sisk P."/>
            <person name="Sykes S."/>
            <person name="Wortman J."/>
            <person name="Nusbaum C."/>
            <person name="Birren B."/>
        </authorList>
    </citation>
    <scope>NUCLEOTIDE SEQUENCE [LARGE SCALE GENOMIC DNA]</scope>
    <source>
        <strain evidence="3">CBS 100218</strain>
    </source>
</reference>
<gene>
    <name evidence="2" type="ORF">W97_01541</name>
</gene>